<proteinExistence type="inferred from homology"/>
<dbReference type="SUPFAM" id="SSF103481">
    <property type="entry name" value="Multidrug resistance efflux transporter EmrE"/>
    <property type="match status" value="1"/>
</dbReference>
<feature type="non-terminal residue" evidence="8">
    <location>
        <position position="247"/>
    </location>
</feature>
<reference evidence="8 9" key="1">
    <citation type="journal article" date="2013" name="BMC Genomics">
        <title>The miniature genome of a carnivorous plant Genlisea aurea contains a low number of genes and short non-coding sequences.</title>
        <authorList>
            <person name="Leushkin E.V."/>
            <person name="Sutormin R.A."/>
            <person name="Nabieva E.R."/>
            <person name="Penin A.A."/>
            <person name="Kondrashov A.S."/>
            <person name="Logacheva M.D."/>
        </authorList>
    </citation>
    <scope>NUCLEOTIDE SEQUENCE [LARGE SCALE GENOMIC DNA]</scope>
</reference>
<evidence type="ECO:0000313" key="9">
    <source>
        <dbReference type="Proteomes" id="UP000015453"/>
    </source>
</evidence>
<keyword evidence="9" id="KW-1185">Reference proteome</keyword>
<keyword evidence="5 6" id="KW-0472">Membrane</keyword>
<feature type="transmembrane region" description="Helical" evidence="6">
    <location>
        <begin position="99"/>
        <end position="120"/>
    </location>
</feature>
<evidence type="ECO:0000313" key="8">
    <source>
        <dbReference type="EMBL" id="EPS62832.1"/>
    </source>
</evidence>
<organism evidence="8 9">
    <name type="scientific">Genlisea aurea</name>
    <dbReference type="NCBI Taxonomy" id="192259"/>
    <lineage>
        <taxon>Eukaryota</taxon>
        <taxon>Viridiplantae</taxon>
        <taxon>Streptophyta</taxon>
        <taxon>Embryophyta</taxon>
        <taxon>Tracheophyta</taxon>
        <taxon>Spermatophyta</taxon>
        <taxon>Magnoliopsida</taxon>
        <taxon>eudicotyledons</taxon>
        <taxon>Gunneridae</taxon>
        <taxon>Pentapetalae</taxon>
        <taxon>asterids</taxon>
        <taxon>lamiids</taxon>
        <taxon>Lamiales</taxon>
        <taxon>Lentibulariaceae</taxon>
        <taxon>Genlisea</taxon>
    </lineage>
</organism>
<feature type="transmembrane region" description="Helical" evidence="6">
    <location>
        <begin position="69"/>
        <end position="87"/>
    </location>
</feature>
<evidence type="ECO:0000256" key="6">
    <source>
        <dbReference type="RuleBase" id="RU363077"/>
    </source>
</evidence>
<dbReference type="OrthoDB" id="642067at2759"/>
<keyword evidence="4 6" id="KW-1133">Transmembrane helix</keyword>
<feature type="transmembrane region" description="Helical" evidence="6">
    <location>
        <begin position="172"/>
        <end position="191"/>
    </location>
</feature>
<comment type="subcellular location">
    <subcellularLocation>
        <location evidence="1 6">Membrane</location>
        <topology evidence="1 6">Multi-pass membrane protein</topology>
    </subcellularLocation>
</comment>
<evidence type="ECO:0000256" key="5">
    <source>
        <dbReference type="ARBA" id="ARBA00023136"/>
    </source>
</evidence>
<evidence type="ECO:0000256" key="4">
    <source>
        <dbReference type="ARBA" id="ARBA00022989"/>
    </source>
</evidence>
<dbReference type="AlphaFoldDB" id="S8DSU1"/>
<evidence type="ECO:0000256" key="1">
    <source>
        <dbReference type="ARBA" id="ARBA00004141"/>
    </source>
</evidence>
<accession>S8DSU1</accession>
<comment type="caution">
    <text evidence="8">The sequence shown here is derived from an EMBL/GenBank/DDBJ whole genome shotgun (WGS) entry which is preliminary data.</text>
</comment>
<feature type="transmembrane region" description="Helical" evidence="6">
    <location>
        <begin position="7"/>
        <end position="28"/>
    </location>
</feature>
<gene>
    <name evidence="8" type="ORF">M569_11958</name>
</gene>
<dbReference type="PANTHER" id="PTHR31218">
    <property type="entry name" value="WAT1-RELATED PROTEIN"/>
    <property type="match status" value="1"/>
</dbReference>
<name>S8DSU1_9LAMI</name>
<evidence type="ECO:0000256" key="3">
    <source>
        <dbReference type="ARBA" id="ARBA00022692"/>
    </source>
</evidence>
<keyword evidence="3 6" id="KW-0812">Transmembrane</keyword>
<protein>
    <recommendedName>
        <fullName evidence="6">WAT1-related protein</fullName>
    </recommendedName>
</protein>
<evidence type="ECO:0000256" key="2">
    <source>
        <dbReference type="ARBA" id="ARBA00007635"/>
    </source>
</evidence>
<dbReference type="Proteomes" id="UP000015453">
    <property type="component" value="Unassembled WGS sequence"/>
</dbReference>
<dbReference type="InterPro" id="IPR030184">
    <property type="entry name" value="WAT1-related"/>
</dbReference>
<feature type="domain" description="EamA" evidence="7">
    <location>
        <begin position="8"/>
        <end position="148"/>
    </location>
</feature>
<sequence length="247" mass="26889">MEDAVVVVGLIAVQFMYAATAIMLTRFLKLGLRSFHLIVFANFATFLVLFPLALIFERSRWPSRINAKLGLQLFVLSFGGVTVYQTLFMKGVELTSPAIATAMPNLAPGLVFLVAWVFRLERVKLGCLYSKAKIAGTLLCVFGAVVMSLMQSSSSSSSDDYPTASWFDEKKISGSLYLIASVVVLSINVVLQAVALTHLPAPISLCCAISLLGVAITVVVQMMRDRTTRLPDWPPATMQQIAAYSVL</sequence>
<dbReference type="Pfam" id="PF00892">
    <property type="entry name" value="EamA"/>
    <property type="match status" value="1"/>
</dbReference>
<dbReference type="InterPro" id="IPR037185">
    <property type="entry name" value="EmrE-like"/>
</dbReference>
<dbReference type="GO" id="GO:0016020">
    <property type="term" value="C:membrane"/>
    <property type="evidence" value="ECO:0007669"/>
    <property type="project" value="UniProtKB-SubCell"/>
</dbReference>
<dbReference type="EMBL" id="AUSU01005861">
    <property type="protein sequence ID" value="EPS62832.1"/>
    <property type="molecule type" value="Genomic_DNA"/>
</dbReference>
<feature type="transmembrane region" description="Helical" evidence="6">
    <location>
        <begin position="34"/>
        <end position="57"/>
    </location>
</feature>
<comment type="similarity">
    <text evidence="2 6">Belongs to the drug/metabolite transporter (DMT) superfamily. Plant drug/metabolite exporter (P-DME) (TC 2.A.7.4) family.</text>
</comment>
<feature type="transmembrane region" description="Helical" evidence="6">
    <location>
        <begin position="203"/>
        <end position="223"/>
    </location>
</feature>
<dbReference type="GO" id="GO:0022857">
    <property type="term" value="F:transmembrane transporter activity"/>
    <property type="evidence" value="ECO:0007669"/>
    <property type="project" value="InterPro"/>
</dbReference>
<evidence type="ECO:0000259" key="7">
    <source>
        <dbReference type="Pfam" id="PF00892"/>
    </source>
</evidence>
<dbReference type="InterPro" id="IPR000620">
    <property type="entry name" value="EamA_dom"/>
</dbReference>